<feature type="compositionally biased region" description="Polar residues" evidence="2">
    <location>
        <begin position="14"/>
        <end position="35"/>
    </location>
</feature>
<dbReference type="EMBL" id="MLKD01000012">
    <property type="protein sequence ID" value="OQE21245.1"/>
    <property type="molecule type" value="Genomic_DNA"/>
</dbReference>
<feature type="region of interest" description="Disordered" evidence="2">
    <location>
        <begin position="1"/>
        <end position="73"/>
    </location>
</feature>
<dbReference type="Pfam" id="PF04082">
    <property type="entry name" value="Fungal_trans"/>
    <property type="match status" value="1"/>
</dbReference>
<dbReference type="PANTHER" id="PTHR46910">
    <property type="entry name" value="TRANSCRIPTION FACTOR PDR1"/>
    <property type="match status" value="1"/>
</dbReference>
<keyword evidence="5" id="KW-1185">Reference proteome</keyword>
<dbReference type="GO" id="GO:0003677">
    <property type="term" value="F:DNA binding"/>
    <property type="evidence" value="ECO:0007669"/>
    <property type="project" value="InterPro"/>
</dbReference>
<dbReference type="GO" id="GO:0006351">
    <property type="term" value="P:DNA-templated transcription"/>
    <property type="evidence" value="ECO:0007669"/>
    <property type="project" value="InterPro"/>
</dbReference>
<name>A0A1V6T4E0_9EURO</name>
<reference evidence="5" key="1">
    <citation type="journal article" date="2017" name="Nat. Microbiol.">
        <title>Global analysis of biosynthetic gene clusters reveals vast potential of secondary metabolite production in Penicillium species.</title>
        <authorList>
            <person name="Nielsen J.C."/>
            <person name="Grijseels S."/>
            <person name="Prigent S."/>
            <person name="Ji B."/>
            <person name="Dainat J."/>
            <person name="Nielsen K.F."/>
            <person name="Frisvad J.C."/>
            <person name="Workman M."/>
            <person name="Nielsen J."/>
        </authorList>
    </citation>
    <scope>NUCLEOTIDE SEQUENCE [LARGE SCALE GENOMIC DNA]</scope>
    <source>
        <strain evidence="5">IBT 24891</strain>
    </source>
</reference>
<feature type="compositionally biased region" description="Basic and acidic residues" evidence="2">
    <location>
        <begin position="40"/>
        <end position="51"/>
    </location>
</feature>
<evidence type="ECO:0000256" key="2">
    <source>
        <dbReference type="SAM" id="MobiDB-lite"/>
    </source>
</evidence>
<comment type="caution">
    <text evidence="4">The sequence shown here is derived from an EMBL/GenBank/DDBJ whole genome shotgun (WGS) entry which is preliminary data.</text>
</comment>
<dbReference type="GO" id="GO:0008270">
    <property type="term" value="F:zinc ion binding"/>
    <property type="evidence" value="ECO:0007669"/>
    <property type="project" value="InterPro"/>
</dbReference>
<dbReference type="GO" id="GO:0003700">
    <property type="term" value="F:DNA-binding transcription factor activity"/>
    <property type="evidence" value="ECO:0007669"/>
    <property type="project" value="InterPro"/>
</dbReference>
<dbReference type="CDD" id="cd12148">
    <property type="entry name" value="fungal_TF_MHR"/>
    <property type="match status" value="1"/>
</dbReference>
<gene>
    <name evidence="4" type="ORF">PENSTE_c012G07729</name>
</gene>
<feature type="domain" description="Xylanolytic transcriptional activator regulatory" evidence="3">
    <location>
        <begin position="264"/>
        <end position="336"/>
    </location>
</feature>
<protein>
    <recommendedName>
        <fullName evidence="3">Xylanolytic transcriptional activator regulatory domain-containing protein</fullName>
    </recommendedName>
</protein>
<evidence type="ECO:0000313" key="5">
    <source>
        <dbReference type="Proteomes" id="UP000191285"/>
    </source>
</evidence>
<dbReference type="InterPro" id="IPR007219">
    <property type="entry name" value="XnlR_reg_dom"/>
</dbReference>
<organism evidence="4 5">
    <name type="scientific">Penicillium steckii</name>
    <dbReference type="NCBI Taxonomy" id="303698"/>
    <lineage>
        <taxon>Eukaryota</taxon>
        <taxon>Fungi</taxon>
        <taxon>Dikarya</taxon>
        <taxon>Ascomycota</taxon>
        <taxon>Pezizomycotina</taxon>
        <taxon>Eurotiomycetes</taxon>
        <taxon>Eurotiomycetidae</taxon>
        <taxon>Eurotiales</taxon>
        <taxon>Aspergillaceae</taxon>
        <taxon>Penicillium</taxon>
    </lineage>
</organism>
<evidence type="ECO:0000256" key="1">
    <source>
        <dbReference type="ARBA" id="ARBA00023242"/>
    </source>
</evidence>
<evidence type="ECO:0000313" key="4">
    <source>
        <dbReference type="EMBL" id="OQE21245.1"/>
    </source>
</evidence>
<accession>A0A1V6T4E0</accession>
<proteinExistence type="predicted"/>
<dbReference type="PANTHER" id="PTHR46910:SF25">
    <property type="entry name" value="ABC-TRANSPORTER-REGULATING TRANSCRIPTION FACTOR"/>
    <property type="match status" value="1"/>
</dbReference>
<dbReference type="SMART" id="SM00906">
    <property type="entry name" value="Fungal_trans"/>
    <property type="match status" value="1"/>
</dbReference>
<dbReference type="InterPro" id="IPR050987">
    <property type="entry name" value="AtrR-like"/>
</dbReference>
<evidence type="ECO:0000259" key="3">
    <source>
        <dbReference type="SMART" id="SM00906"/>
    </source>
</evidence>
<feature type="compositionally biased region" description="Basic and acidic residues" evidence="2">
    <location>
        <begin position="1"/>
        <end position="10"/>
    </location>
</feature>
<sequence length="632" mass="70682">MDDEMRRLSRAESLLQQSCQSSKTYQASASGTQNPVPLHSEPESDREKSLSRDVSSPDYESSRTDLEASDQPSCVLRAQDGKMRFFGASSGFCMHGAQVSQSSIGKKADLGWQNTVRRGTGRWPLTNWVPRILRNDFEQRTTQPLPSKAATVGLVTEFLSTFNQTIPLVGEISMRNLTEKQFSWNPDDSPSSWALLNVVLAFSYKERAQISINANDDWQRSLGHIKNALNVLVELFLRNADLPAVQALLGLAIYFQGTPNAQGLFMLAASAMRLCHSIGLHRNTTSGFTPAEIEERRRTFWISFILDADISLRVGRPPVQDMEDYNTPLPEKSPHDGRGMIFIDGTKVNFFLQLAQFATIQRLVYRHLQRIAATEKPIEVNIRSAKVCEEAILQWRNSALGLLQPEMIFSSKPESSREHLLRLNLAYHCCYASLRQPHLVASFKDKSPEAQTDIDKEAEALCSRAVDSARSALALLPYVCSPVSSHKWNVVYFFATASAALSSEIHAYPSHENSKHDLSMVQDTIKFLTEVSYEEPGTFVDFILSICSDLERSAQWAISQIQGDITRSPTAGANSDRMEKETKSPEQQQAADITDLDASTGADFLDTNPEVFNSQFSVLPFWNLDEMFTAMP</sequence>
<dbReference type="AlphaFoldDB" id="A0A1V6T4E0"/>
<feature type="region of interest" description="Disordered" evidence="2">
    <location>
        <begin position="567"/>
        <end position="592"/>
    </location>
</feature>
<keyword evidence="1" id="KW-0539">Nucleus</keyword>
<dbReference type="OrthoDB" id="2123952at2759"/>
<dbReference type="STRING" id="303698.A0A1V6T4E0"/>
<dbReference type="Proteomes" id="UP000191285">
    <property type="component" value="Unassembled WGS sequence"/>
</dbReference>